<dbReference type="EMBL" id="JF513083">
    <property type="protein sequence ID" value="AEK48986.1"/>
    <property type="molecule type" value="Genomic_RNA"/>
</dbReference>
<dbReference type="RefSeq" id="YP_009513203.1">
    <property type="nucleotide sequence ID" value="NC_039225.1"/>
</dbReference>
<dbReference type="PROSITE" id="PS51657">
    <property type="entry name" value="PSRV_HELICASE"/>
    <property type="match status" value="1"/>
</dbReference>
<dbReference type="KEGG" id="vg:37628693"/>
<dbReference type="Proteomes" id="UP000235077">
    <property type="component" value="Genome"/>
</dbReference>
<organism evidence="3 6">
    <name type="scientific">Beet soil-borne mosaic virus</name>
    <dbReference type="NCBI Taxonomy" id="76343"/>
    <lineage>
        <taxon>Viruses</taxon>
        <taxon>Riboviria</taxon>
        <taxon>Orthornavirae</taxon>
        <taxon>Kitrinoviricota</taxon>
        <taxon>Alsuviricetes</taxon>
        <taxon>Hepelivirales</taxon>
        <taxon>Benyviridae</taxon>
        <taxon>Benyvirus</taxon>
        <taxon>Benyvirus solibetae</taxon>
    </lineage>
</organism>
<dbReference type="OrthoDB" id="12458at10239"/>
<proteinExistence type="predicted"/>
<dbReference type="Proteomes" id="UP000203195">
    <property type="component" value="Genome"/>
</dbReference>
<dbReference type="Gene3D" id="3.40.50.300">
    <property type="entry name" value="P-loop containing nucleotide triphosphate hydrolases"/>
    <property type="match status" value="1"/>
</dbReference>
<reference evidence="4" key="3">
    <citation type="submission" date="2011-03" db="EMBL/GenBank/DDBJ databases">
        <title>Construction and analysis of new beet soil borne mosaic virus genomic full-length infectious clones for the study of the mechanisms involved in the plant-benyviruses interaction.</title>
        <authorList>
            <person name="D'Alonzo M."/>
            <person name="Lanzoni C."/>
            <person name="Delbianco A."/>
            <person name="Rubies Autonell C."/>
            <person name="Gilmer D."/>
            <person name="Ratti C."/>
        </authorList>
    </citation>
    <scope>NUCLEOTIDE SEQUENCE</scope>
    <source>
        <strain evidence="4">MRM06</strain>
    </source>
</reference>
<dbReference type="InterPro" id="IPR027417">
    <property type="entry name" value="P-loop_NTPase"/>
</dbReference>
<evidence type="ECO:0000313" key="5">
    <source>
        <dbReference type="EMBL" id="APZ76016.1"/>
    </source>
</evidence>
<feature type="compositionally biased region" description="Low complexity" evidence="1">
    <location>
        <begin position="16"/>
        <end position="25"/>
    </location>
</feature>
<reference evidence="5" key="4">
    <citation type="submission" date="2016-06" db="EMBL/GenBank/DDBJ databases">
        <authorList>
            <person name="Kjaerup R.B."/>
            <person name="Dalgaard T.S."/>
            <person name="Juul-Madsen H.R."/>
        </authorList>
    </citation>
    <scope>NUCLEOTIDE SEQUENCE</scope>
    <source>
        <strain evidence="5">BSBMV-CA</strain>
    </source>
</reference>
<dbReference type="EMBL" id="AF061869">
    <property type="protein sequence ID" value="AAC18570.1"/>
    <property type="molecule type" value="Genomic_RNA"/>
</dbReference>
<reference evidence="7" key="2">
    <citation type="journal article" date="2009" name="Virology">
        <title>Beet soil-borne mosaic virus RNA-3 is replicated and encapsidated in the presence of BNYVV RNA-1 and -2 and allows long distance movement in Beta macrocarpa.</title>
        <authorList>
            <person name="Ratti C."/>
            <person name="Hleibieh K."/>
            <person name="Bianchi L."/>
            <person name="Schirmer A."/>
            <person name="Autonell C.R."/>
            <person name="Gilmer D."/>
        </authorList>
    </citation>
    <scope>NUCLEOTIDE SEQUENCE [LARGE SCALE GENOMIC DNA]</scope>
</reference>
<reference evidence="3 6" key="1">
    <citation type="journal article" date="2001" name="Arch. Virol.">
        <title>Complete nucleotide sequence and genome organization of Beet soilborne mosaic virus, a proposed member of the genus Benyvirus.</title>
        <authorList>
            <person name="Lee L."/>
            <person name="Telford E.B."/>
            <person name="Batten J.S."/>
            <person name="Scholthof K.B."/>
            <person name="Rush C.M."/>
        </authorList>
    </citation>
    <scope>NUCLEOTIDE SEQUENCE [LARGE SCALE GENOMIC DNA]</scope>
    <source>
        <strain evidence="3">EA</strain>
    </source>
</reference>
<evidence type="ECO:0000259" key="2">
    <source>
        <dbReference type="PROSITE" id="PS51657"/>
    </source>
</evidence>
<evidence type="ECO:0000313" key="6">
    <source>
        <dbReference type="Proteomes" id="UP000203195"/>
    </source>
</evidence>
<sequence length="382" mass="41828">MAPEQHKQNASETASGRRNSSVRSRGMSKDDWSVTHPDDVFSIIEKTLVEDGYKWHGVKPGHCDWDKLEQSGAIKNFKGTLEGEVDSSCSLTCNAAAIKLDIVERLDVSSDWSARVGIVLGAPGVGKSTSIKHILDTYGSRYKMVLCLPVKQLLDGVFSGRMDTFLIDDIFSRSVDYGKYHTMLVDEITRVHMCEVLVLAGYLGIKNVICFGDPAQGINFKAGSAVNYNFPVIAECYSSRRFGVATADLINSCNGGGKSVVGNNDVKDNWTFEELCGKIEEMSTVLVATHATKEFLADDGIEAVYYEDAQGMTYDVVTIVLKDEFDDDAICDSNVRAVLLTRARKGGLLKVDPNIAARFKNGDFNSRGVSKACTGDTFCEDR</sequence>
<dbReference type="EMBL" id="KX352170">
    <property type="protein sequence ID" value="APZ76016.1"/>
    <property type="molecule type" value="Genomic_RNA"/>
</dbReference>
<feature type="domain" description="(+)RNA virus helicase C-terminal" evidence="2">
    <location>
        <begin position="86"/>
        <end position="382"/>
    </location>
</feature>
<evidence type="ECO:0000313" key="4">
    <source>
        <dbReference type="EMBL" id="AEK48986.1"/>
    </source>
</evidence>
<dbReference type="Pfam" id="PF01443">
    <property type="entry name" value="Viral_helicase1"/>
    <property type="match status" value="1"/>
</dbReference>
<dbReference type="InterPro" id="IPR027351">
    <property type="entry name" value="(+)RNA_virus_helicase_core_dom"/>
</dbReference>
<feature type="region of interest" description="Disordered" evidence="1">
    <location>
        <begin position="1"/>
        <end position="31"/>
    </location>
</feature>
<evidence type="ECO:0000313" key="3">
    <source>
        <dbReference type="EMBL" id="AAC18570.1"/>
    </source>
</evidence>
<dbReference type="GO" id="GO:0005524">
    <property type="term" value="F:ATP binding"/>
    <property type="evidence" value="ECO:0007669"/>
    <property type="project" value="InterPro"/>
</dbReference>
<protein>
    <submittedName>
        <fullName evidence="4">42 kDa protein</fullName>
    </submittedName>
    <submittedName>
        <fullName evidence="5">42K protein</fullName>
    </submittedName>
    <submittedName>
        <fullName evidence="3">42kDa protein</fullName>
    </submittedName>
</protein>
<evidence type="ECO:0000313" key="7">
    <source>
        <dbReference type="Proteomes" id="UP000235077"/>
    </source>
</evidence>
<dbReference type="SUPFAM" id="SSF52540">
    <property type="entry name" value="P-loop containing nucleoside triphosphate hydrolases"/>
    <property type="match status" value="1"/>
</dbReference>
<dbReference type="GeneID" id="37628693"/>
<accession>O72591</accession>
<evidence type="ECO:0000256" key="1">
    <source>
        <dbReference type="SAM" id="MobiDB-lite"/>
    </source>
</evidence>
<name>O72591_9VIRU</name>
<keyword evidence="7" id="KW-1185">Reference proteome</keyword>